<feature type="region of interest" description="Disordered" evidence="1">
    <location>
        <begin position="431"/>
        <end position="463"/>
    </location>
</feature>
<dbReference type="EMBL" id="JAAQHG020000013">
    <property type="protein sequence ID" value="KAL1586776.1"/>
    <property type="molecule type" value="Genomic_DNA"/>
</dbReference>
<keyword evidence="3" id="KW-1185">Reference proteome</keyword>
<organism evidence="2 3">
    <name type="scientific">Cladosporium halotolerans</name>
    <dbReference type="NCBI Taxonomy" id="1052096"/>
    <lineage>
        <taxon>Eukaryota</taxon>
        <taxon>Fungi</taxon>
        <taxon>Dikarya</taxon>
        <taxon>Ascomycota</taxon>
        <taxon>Pezizomycotina</taxon>
        <taxon>Dothideomycetes</taxon>
        <taxon>Dothideomycetidae</taxon>
        <taxon>Cladosporiales</taxon>
        <taxon>Cladosporiaceae</taxon>
        <taxon>Cladosporium</taxon>
    </lineage>
</organism>
<dbReference type="AlphaFoldDB" id="A0AB34KTD9"/>
<feature type="compositionally biased region" description="Acidic residues" evidence="1">
    <location>
        <begin position="323"/>
        <end position="332"/>
    </location>
</feature>
<proteinExistence type="predicted"/>
<name>A0AB34KTD9_9PEZI</name>
<dbReference type="RefSeq" id="XP_069229881.1">
    <property type="nucleotide sequence ID" value="XM_069373081.1"/>
</dbReference>
<evidence type="ECO:0000256" key="1">
    <source>
        <dbReference type="SAM" id="MobiDB-lite"/>
    </source>
</evidence>
<feature type="compositionally biased region" description="Polar residues" evidence="1">
    <location>
        <begin position="436"/>
        <end position="447"/>
    </location>
</feature>
<feature type="region of interest" description="Disordered" evidence="1">
    <location>
        <begin position="185"/>
        <end position="263"/>
    </location>
</feature>
<dbReference type="Proteomes" id="UP000803884">
    <property type="component" value="Unassembled WGS sequence"/>
</dbReference>
<protein>
    <submittedName>
        <fullName evidence="2">Uncharacterized protein</fullName>
    </submittedName>
</protein>
<feature type="region of interest" description="Disordered" evidence="1">
    <location>
        <begin position="507"/>
        <end position="541"/>
    </location>
</feature>
<feature type="region of interest" description="Disordered" evidence="1">
    <location>
        <begin position="298"/>
        <end position="344"/>
    </location>
</feature>
<comment type="caution">
    <text evidence="2">The sequence shown here is derived from an EMBL/GenBank/DDBJ whole genome shotgun (WGS) entry which is preliminary data.</text>
</comment>
<feature type="region of interest" description="Disordered" evidence="1">
    <location>
        <begin position="1"/>
        <end position="104"/>
    </location>
</feature>
<gene>
    <name evidence="2" type="ORF">WHR41_04475</name>
</gene>
<feature type="compositionally biased region" description="Basic residues" evidence="1">
    <location>
        <begin position="29"/>
        <end position="44"/>
    </location>
</feature>
<accession>A0AB34KTD9</accession>
<evidence type="ECO:0000313" key="2">
    <source>
        <dbReference type="EMBL" id="KAL1586776.1"/>
    </source>
</evidence>
<feature type="compositionally biased region" description="Pro residues" evidence="1">
    <location>
        <begin position="48"/>
        <end position="63"/>
    </location>
</feature>
<evidence type="ECO:0000313" key="3">
    <source>
        <dbReference type="Proteomes" id="UP000803884"/>
    </source>
</evidence>
<dbReference type="GeneID" id="96005919"/>
<feature type="compositionally biased region" description="Basic and acidic residues" evidence="1">
    <location>
        <begin position="515"/>
        <end position="541"/>
    </location>
</feature>
<feature type="compositionally biased region" description="Pro residues" evidence="1">
    <location>
        <begin position="91"/>
        <end position="100"/>
    </location>
</feature>
<sequence>MGLPIWRDPDDTKPKSVLKADPTAGARSSIRRRPSVHGSRRRRLTREPLPPPPRFERSPPPVPATISLRYSRRNGVPPISTLLESADRSVPLPPPPPPVPHSRNYYNLEQRERRLRDSLDDLHAQASRLRRDAQDFVQGTGDHRDDPWTETERRTLLETAAAAQLHRPGLRRSRTFNTQREPAHIAISSEPHNAAEPSEHDRAEAPRTVLPTPPLDQSEPDGDSLFLPEGGRATSRPLHPLSRSWRPDSPVNGLGDRNRSPTPQDAWEIIETTIPPDAHLPSADSSFAPAAISFNSAASNDTTITEPERESASGSSRRRSREDEDEEDDDSGSDSASSVDPDDLACTEEEYISEAENFARDMYYHEMQSPEGRARIARLHQQVNHRFAPDQTPTEVDIGFRLMHEAFDSDEGRERFYALHGDDAIHRLARFREPQSRGSPPRATTSHEPPLPNPVSPPLRDVSDALLNDLDSDEQDLDQMRRVARRLAQRDDVPDDWWMSMGLNSSIARPRQRRRSPDGVRRSDMIERTRGGRVDRGNSRL</sequence>
<reference evidence="2 3" key="1">
    <citation type="journal article" date="2020" name="Microbiol. Resour. Announc.">
        <title>Draft Genome Sequence of a Cladosporium Species Isolated from the Mesophotic Ascidian Didemnum maculosum.</title>
        <authorList>
            <person name="Gioti A."/>
            <person name="Siaperas R."/>
            <person name="Nikolaivits E."/>
            <person name="Le Goff G."/>
            <person name="Ouazzani J."/>
            <person name="Kotoulas G."/>
            <person name="Topakas E."/>
        </authorList>
    </citation>
    <scope>NUCLEOTIDE SEQUENCE [LARGE SCALE GENOMIC DNA]</scope>
    <source>
        <strain evidence="2 3">TM138-S3</strain>
    </source>
</reference>